<sequence>MFDNLVEEVNSLYEKALTAYENGHYEQGIQLAQQACELGKLAFSTDNHNYATLLNMLGQLYLKMRRLTDAEPLVRQAMEIRKVQLGQNHPSYATSLNNLAGLYYEMGRLTEAEPLFRQAMEIRKVQLGQNHPSYAASLNNLAGLYYEMGRLREVEPLFRQAMEIRRVQLGENHPDYADSLNNLASLCQKMGRFTEAEPFYREAMEIRKVQLGQNHPSYATSLNNLAGLYYEMGRFTEAEPLYWQAMEIQKVQLGQNHPSYAASLDNLALLYREMGRLTEAEPLYWQAMEIWKAQLGENHPDYATSLSGLATLYDSMGRFTESETLHRQAMEIQKVQLGENHPDYATSLNNLAEMYRKMGRLTEAEPLHRQAMEIRQVQLGENHPDYAQSLNNLALLYYERGRFTEAEPLYRQAMEIRQVQLGENHPLYAQSLNNLALLCQEMGQLTEAEPLYRQAMEIRQVQLGENHPDYADSLNNLASLCQKMGRFTEAEPFYWEAMEIRQVQLGENHPSYAHSLNNLASLYRKMGRLTDAEPLVQQAMEIRQVQLGQNHPLYAQSLNNLAGLYYEMGRFTEAEPFYREAMEIRRVQLGENHPDYATSLNNLAALYHAMGRFTESESLYRQAIEIEKEQLGENHPDYATSLNNLAELYRKMGRLTDAEPLHREAMEIRQVQLGENHLNYAQSLNNLALLYHAMGQFTESEPLLRQAMEIRRVQLGENHPDYAGSLNNLAGLYLAMGRFTESEPLFRQAIEIEKLQLGENHPDYAHSLYSSAELYRAMGRFTDAKTFNRQAMEIRKVQLGENHPDYAASLYHLAALMAATDRPQEAFQLMQQATQIQNRTIGEILSISSDRQRLEYMQQNYWQLEIFLSLITQYLPEEATAKQAALDLVLRRKGLATEAGLLLRSLIFSGRYPHLMPEFEKLRQLIQQVSFLTTQMQNQSGERLSGYRAELARVTQEREEVERSLSRQMPEMNLQMHLNHASREAIAQALPKGSTLVEFVRFYVFNFKAVKAHGDKQWFPARYLAFVLPAGEAAGVEMIDLGEADEIDRLCQTFRLSVSDKEQSHPDRDMAFNLPKDKTPVGKAPDPVSPMLYTTSEGQELYQTLIVPLKRYLQDYQTVYIAPDGELTTLPFGILSQEGTAYLMDEYGLRYLSVGRDLLRFQFPIPVNYTDSLVIANPDYNLRVEGLKLPNLPQAIAQEMTPPPPQIKGLKPPKQPQPIAQEMMLAVAGAIAFLSYFILLAVFPMAILLLVFGILWLAVVVHNASYGDRLHQFEKQAREYDRQVTQPITPEGVTTNVRSDSFRSQPIPIQPTQPASPVSEEVRSLLRELGEGPGEVFTKLPGTQIEGKLIAELLGVPLYTEAQAVKSLLSRCRSPKIVHIATHGYFLPIDQTPPDWGMLPQILGSETTPGMPLSVRSRYRVEFQDPMTRSGLALAGANTARQGGILPEPAEEGVLTAQGAFQVDLTGTRLVVLSACNTALGDQTIGEGVLGLRRSFIVAGAETVVMSLWSVPDVPTAILMERFYHNLFQTDWGRTEALEEAQRYLQQITIAKIRAEWLTEEAINEVAQHSEESAIWLKILSTKPDDFRPFAGVKYWAAFVCIGNPSLFPK</sequence>
<gene>
    <name evidence="7" type="ORF">NG792_03680</name>
</gene>
<feature type="transmembrane region" description="Helical" evidence="5">
    <location>
        <begin position="1247"/>
        <end position="1266"/>
    </location>
</feature>
<evidence type="ECO:0000256" key="4">
    <source>
        <dbReference type="SAM" id="MobiDB-lite"/>
    </source>
</evidence>
<keyword evidence="2 3" id="KW-0802">TPR repeat</keyword>
<feature type="repeat" description="TPR" evidence="3">
    <location>
        <begin position="555"/>
        <end position="588"/>
    </location>
</feature>
<dbReference type="Gene3D" id="1.25.40.10">
    <property type="entry name" value="Tetratricopeptide repeat domain"/>
    <property type="match status" value="7"/>
</dbReference>
<keyword evidence="1" id="KW-0677">Repeat</keyword>
<feature type="repeat" description="TPR" evidence="3">
    <location>
        <begin position="723"/>
        <end position="756"/>
    </location>
</feature>
<feature type="region of interest" description="Disordered" evidence="4">
    <location>
        <begin position="1291"/>
        <end position="1315"/>
    </location>
</feature>
<comment type="caution">
    <text evidence="7">The sequence shown here is derived from an EMBL/GenBank/DDBJ whole genome shotgun (WGS) entry which is preliminary data.</text>
</comment>
<dbReference type="Pfam" id="PF12770">
    <property type="entry name" value="CHAT"/>
    <property type="match status" value="1"/>
</dbReference>
<keyword evidence="8" id="KW-1185">Reference proteome</keyword>
<evidence type="ECO:0000313" key="8">
    <source>
        <dbReference type="Proteomes" id="UP001525961"/>
    </source>
</evidence>
<name>A0ABT2N2B6_9CYAN</name>
<dbReference type="SMART" id="SM00028">
    <property type="entry name" value="TPR"/>
    <property type="match status" value="20"/>
</dbReference>
<dbReference type="PANTHER" id="PTHR45641:SF19">
    <property type="entry name" value="NEPHROCYSTIN-3"/>
    <property type="match status" value="1"/>
</dbReference>
<dbReference type="RefSeq" id="WP_261234582.1">
    <property type="nucleotide sequence ID" value="NZ_JAMXFA010000004.1"/>
</dbReference>
<keyword evidence="5" id="KW-1133">Transmembrane helix</keyword>
<dbReference type="SUPFAM" id="SSF48452">
    <property type="entry name" value="TPR-like"/>
    <property type="match status" value="3"/>
</dbReference>
<feature type="domain" description="CHAT" evidence="6">
    <location>
        <begin position="1097"/>
        <end position="1604"/>
    </location>
</feature>
<evidence type="ECO:0000256" key="3">
    <source>
        <dbReference type="PROSITE-ProRule" id="PRU00339"/>
    </source>
</evidence>
<protein>
    <submittedName>
        <fullName evidence="7">Tetratricopeptide repeat protein</fullName>
    </submittedName>
</protein>
<evidence type="ECO:0000256" key="2">
    <source>
        <dbReference type="ARBA" id="ARBA00022803"/>
    </source>
</evidence>
<evidence type="ECO:0000256" key="1">
    <source>
        <dbReference type="ARBA" id="ARBA00022737"/>
    </source>
</evidence>
<evidence type="ECO:0000259" key="6">
    <source>
        <dbReference type="Pfam" id="PF12770"/>
    </source>
</evidence>
<dbReference type="InterPro" id="IPR024983">
    <property type="entry name" value="CHAT_dom"/>
</dbReference>
<feature type="repeat" description="TPR" evidence="3">
    <location>
        <begin position="93"/>
        <end position="126"/>
    </location>
</feature>
<proteinExistence type="predicted"/>
<accession>A0ABT2N2B6</accession>
<dbReference type="InterPro" id="IPR019734">
    <property type="entry name" value="TPR_rpt"/>
</dbReference>
<dbReference type="PANTHER" id="PTHR45641">
    <property type="entry name" value="TETRATRICOPEPTIDE REPEAT PROTEIN (AFU_ORTHOLOGUE AFUA_6G03870)"/>
    <property type="match status" value="1"/>
</dbReference>
<dbReference type="PRINTS" id="PR00381">
    <property type="entry name" value="KINESINLIGHT"/>
</dbReference>
<evidence type="ECO:0000256" key="5">
    <source>
        <dbReference type="SAM" id="Phobius"/>
    </source>
</evidence>
<dbReference type="Pfam" id="PF13424">
    <property type="entry name" value="TPR_12"/>
    <property type="match status" value="9"/>
</dbReference>
<feature type="repeat" description="TPR" evidence="3">
    <location>
        <begin position="387"/>
        <end position="420"/>
    </location>
</feature>
<feature type="repeat" description="TPR" evidence="3">
    <location>
        <begin position="597"/>
        <end position="630"/>
    </location>
</feature>
<dbReference type="InterPro" id="IPR011990">
    <property type="entry name" value="TPR-like_helical_dom_sf"/>
</dbReference>
<keyword evidence="5" id="KW-0812">Transmembrane</keyword>
<evidence type="ECO:0000313" key="7">
    <source>
        <dbReference type="EMBL" id="MCT7976825.1"/>
    </source>
</evidence>
<feature type="transmembrane region" description="Helical" evidence="5">
    <location>
        <begin position="1223"/>
        <end position="1242"/>
    </location>
</feature>
<organism evidence="7 8">
    <name type="scientific">Laspinema olomoucense D3b</name>
    <dbReference type="NCBI Taxonomy" id="2953688"/>
    <lineage>
        <taxon>Bacteria</taxon>
        <taxon>Bacillati</taxon>
        <taxon>Cyanobacteriota</taxon>
        <taxon>Cyanophyceae</taxon>
        <taxon>Oscillatoriophycideae</taxon>
        <taxon>Oscillatoriales</taxon>
        <taxon>Laspinemataceae</taxon>
        <taxon>Laspinema</taxon>
        <taxon>Laspinema olomoucense</taxon>
    </lineage>
</organism>
<dbReference type="EMBL" id="JAMXFA010000004">
    <property type="protein sequence ID" value="MCT7976825.1"/>
    <property type="molecule type" value="Genomic_DNA"/>
</dbReference>
<reference evidence="7 8" key="1">
    <citation type="journal article" date="2022" name="Front. Microbiol.">
        <title>High genomic differentiation and limited gene flow indicate recent cryptic speciation within the genus Laspinema (cyanobacteria).</title>
        <authorList>
            <person name="Stanojkovic A."/>
            <person name="Skoupy S."/>
            <person name="Skaloud P."/>
            <person name="Dvorak P."/>
        </authorList>
    </citation>
    <scope>NUCLEOTIDE SEQUENCE [LARGE SCALE GENOMIC DNA]</scope>
    <source>
        <strain evidence="7 8">D3b</strain>
    </source>
</reference>
<dbReference type="PROSITE" id="PS50005">
    <property type="entry name" value="TPR"/>
    <property type="match status" value="6"/>
</dbReference>
<keyword evidence="5" id="KW-0472">Membrane</keyword>
<feature type="repeat" description="TPR" evidence="3">
    <location>
        <begin position="219"/>
        <end position="252"/>
    </location>
</feature>
<dbReference type="Pfam" id="PF13374">
    <property type="entry name" value="TPR_10"/>
    <property type="match status" value="2"/>
</dbReference>
<dbReference type="Proteomes" id="UP001525961">
    <property type="component" value="Unassembled WGS sequence"/>
</dbReference>
<feature type="compositionally biased region" description="Polar residues" evidence="4">
    <location>
        <begin position="1291"/>
        <end position="1304"/>
    </location>
</feature>